<organism evidence="1 2">
    <name type="scientific">Solanum pinnatisectum</name>
    <name type="common">tansyleaf nightshade</name>
    <dbReference type="NCBI Taxonomy" id="50273"/>
    <lineage>
        <taxon>Eukaryota</taxon>
        <taxon>Viridiplantae</taxon>
        <taxon>Streptophyta</taxon>
        <taxon>Embryophyta</taxon>
        <taxon>Tracheophyta</taxon>
        <taxon>Spermatophyta</taxon>
        <taxon>Magnoliopsida</taxon>
        <taxon>eudicotyledons</taxon>
        <taxon>Gunneridae</taxon>
        <taxon>Pentapetalae</taxon>
        <taxon>asterids</taxon>
        <taxon>lamiids</taxon>
        <taxon>Solanales</taxon>
        <taxon>Solanaceae</taxon>
        <taxon>Solanoideae</taxon>
        <taxon>Solaneae</taxon>
        <taxon>Solanum</taxon>
    </lineage>
</organism>
<dbReference type="PANTHER" id="PTHR35687">
    <property type="entry name" value="OS07G0516700 PROTEIN"/>
    <property type="match status" value="1"/>
</dbReference>
<dbReference type="Proteomes" id="UP001311915">
    <property type="component" value="Unassembled WGS sequence"/>
</dbReference>
<evidence type="ECO:0008006" key="3">
    <source>
        <dbReference type="Google" id="ProtNLM"/>
    </source>
</evidence>
<comment type="caution">
    <text evidence="1">The sequence shown here is derived from an EMBL/GenBank/DDBJ whole genome shotgun (WGS) entry which is preliminary data.</text>
</comment>
<evidence type="ECO:0000313" key="2">
    <source>
        <dbReference type="Proteomes" id="UP001311915"/>
    </source>
</evidence>
<gene>
    <name evidence="1" type="ORF">R3W88_007520</name>
</gene>
<protein>
    <recommendedName>
        <fullName evidence="3">Translocon at the inner envelope membrane of chloroplasts 214</fullName>
    </recommendedName>
</protein>
<reference evidence="1 2" key="1">
    <citation type="submission" date="2023-10" db="EMBL/GenBank/DDBJ databases">
        <title>Genome-Wide Identification Analysis in wild type Solanum Pinnatisectum Reveals Some Genes Defensing Phytophthora Infestans.</title>
        <authorList>
            <person name="Sun C."/>
        </authorList>
    </citation>
    <scope>NUCLEOTIDE SEQUENCE [LARGE SCALE GENOMIC DNA]</scope>
    <source>
        <strain evidence="1">LQN</strain>
        <tissue evidence="1">Leaf</tissue>
    </source>
</reference>
<keyword evidence="2" id="KW-1185">Reference proteome</keyword>
<accession>A0AAV9M7V3</accession>
<evidence type="ECO:0000313" key="1">
    <source>
        <dbReference type="EMBL" id="KAK4733259.1"/>
    </source>
</evidence>
<name>A0AAV9M7V3_9SOLN</name>
<dbReference type="EMBL" id="JAWPEI010000002">
    <property type="protein sequence ID" value="KAK4733259.1"/>
    <property type="molecule type" value="Genomic_DNA"/>
</dbReference>
<dbReference type="AlphaFoldDB" id="A0AAV9M7V3"/>
<dbReference type="PANTHER" id="PTHR35687:SF1">
    <property type="entry name" value="OS07G0516700 PROTEIN"/>
    <property type="match status" value="1"/>
</dbReference>
<sequence>MKTFFNRPYMYSKIENEDKEDIKHRKAQFLIYKSLKKADSIVSKRRKSSYWLKMKFCKLKIKIGRKLKKLRKKIFFTFSSTSTSKV</sequence>
<proteinExistence type="predicted"/>